<sequence length="254" mass="28534">DATERGNTPKCFPGTRLARLARLARWPDNPMGGSVQWISGWPGTGKTTVALTMADYWATEGRLAASFFFSKSNEEASTTDRFPATIAYQLESYFRNLGRTFTNSPLLSWPDVVRAIQATLPLSPAPIIVIDGLDECHDIDRQGQLLREILQSVRQLQPSVKFLISCGPERHLRSIFEEYNLPDSSCIRLGQSPEDNDDIRTFLRGSFDQICQKRRKENTMSVMVGQWPSNEDIEKLVDMASGQFIFAADVLNLV</sequence>
<name>A0ACD3A0B2_9AGAR</name>
<feature type="non-terminal residue" evidence="1">
    <location>
        <position position="254"/>
    </location>
</feature>
<proteinExistence type="predicted"/>
<evidence type="ECO:0000313" key="2">
    <source>
        <dbReference type="Proteomes" id="UP000308600"/>
    </source>
</evidence>
<keyword evidence="2" id="KW-1185">Reference proteome</keyword>
<feature type="non-terminal residue" evidence="1">
    <location>
        <position position="1"/>
    </location>
</feature>
<evidence type="ECO:0000313" key="1">
    <source>
        <dbReference type="EMBL" id="TFK59079.1"/>
    </source>
</evidence>
<dbReference type="Proteomes" id="UP000308600">
    <property type="component" value="Unassembled WGS sequence"/>
</dbReference>
<accession>A0ACD3A0B2</accession>
<reference evidence="1 2" key="1">
    <citation type="journal article" date="2019" name="Nat. Ecol. Evol.">
        <title>Megaphylogeny resolves global patterns of mushroom evolution.</title>
        <authorList>
            <person name="Varga T."/>
            <person name="Krizsan K."/>
            <person name="Foldi C."/>
            <person name="Dima B."/>
            <person name="Sanchez-Garcia M."/>
            <person name="Sanchez-Ramirez S."/>
            <person name="Szollosi G.J."/>
            <person name="Szarkandi J.G."/>
            <person name="Papp V."/>
            <person name="Albert L."/>
            <person name="Andreopoulos W."/>
            <person name="Angelini C."/>
            <person name="Antonin V."/>
            <person name="Barry K.W."/>
            <person name="Bougher N.L."/>
            <person name="Buchanan P."/>
            <person name="Buyck B."/>
            <person name="Bense V."/>
            <person name="Catcheside P."/>
            <person name="Chovatia M."/>
            <person name="Cooper J."/>
            <person name="Damon W."/>
            <person name="Desjardin D."/>
            <person name="Finy P."/>
            <person name="Geml J."/>
            <person name="Haridas S."/>
            <person name="Hughes K."/>
            <person name="Justo A."/>
            <person name="Karasinski D."/>
            <person name="Kautmanova I."/>
            <person name="Kiss B."/>
            <person name="Kocsube S."/>
            <person name="Kotiranta H."/>
            <person name="LaButti K.M."/>
            <person name="Lechner B.E."/>
            <person name="Liimatainen K."/>
            <person name="Lipzen A."/>
            <person name="Lukacs Z."/>
            <person name="Mihaltcheva S."/>
            <person name="Morgado L.N."/>
            <person name="Niskanen T."/>
            <person name="Noordeloos M.E."/>
            <person name="Ohm R.A."/>
            <person name="Ortiz-Santana B."/>
            <person name="Ovrebo C."/>
            <person name="Racz N."/>
            <person name="Riley R."/>
            <person name="Savchenko A."/>
            <person name="Shiryaev A."/>
            <person name="Soop K."/>
            <person name="Spirin V."/>
            <person name="Szebenyi C."/>
            <person name="Tomsovsky M."/>
            <person name="Tulloss R.E."/>
            <person name="Uehling J."/>
            <person name="Grigoriev I.V."/>
            <person name="Vagvolgyi C."/>
            <person name="Papp T."/>
            <person name="Martin F.M."/>
            <person name="Miettinen O."/>
            <person name="Hibbett D.S."/>
            <person name="Nagy L.G."/>
        </authorList>
    </citation>
    <scope>NUCLEOTIDE SEQUENCE [LARGE SCALE GENOMIC DNA]</scope>
    <source>
        <strain evidence="1 2">NL-1719</strain>
    </source>
</reference>
<organism evidence="1 2">
    <name type="scientific">Pluteus cervinus</name>
    <dbReference type="NCBI Taxonomy" id="181527"/>
    <lineage>
        <taxon>Eukaryota</taxon>
        <taxon>Fungi</taxon>
        <taxon>Dikarya</taxon>
        <taxon>Basidiomycota</taxon>
        <taxon>Agaricomycotina</taxon>
        <taxon>Agaricomycetes</taxon>
        <taxon>Agaricomycetidae</taxon>
        <taxon>Agaricales</taxon>
        <taxon>Pluteineae</taxon>
        <taxon>Pluteaceae</taxon>
        <taxon>Pluteus</taxon>
    </lineage>
</organism>
<gene>
    <name evidence="1" type="ORF">BDN72DRAFT_742045</name>
</gene>
<protein>
    <submittedName>
        <fullName evidence="1">Uncharacterized protein</fullName>
    </submittedName>
</protein>
<dbReference type="EMBL" id="ML209087">
    <property type="protein sequence ID" value="TFK59079.1"/>
    <property type="molecule type" value="Genomic_DNA"/>
</dbReference>